<reference evidence="1 2" key="1">
    <citation type="journal article" date="2007" name="Appl. Environ. Microbiol.">
        <title>Isolation of key methanogens for global methane emission from rice paddy fields: a novel isolate affiliated with the clone cluster rice cluster I.</title>
        <authorList>
            <person name="Sakai S."/>
            <person name="Imachi H."/>
            <person name="Sekiguchi Y."/>
            <person name="Ohashi A."/>
            <person name="Harada H."/>
            <person name="Kamagata Y."/>
        </authorList>
    </citation>
    <scope>NUCLEOTIDE SEQUENCE [LARGE SCALE GENOMIC DNA]</scope>
    <source>
        <strain evidence="2">DSM 17711 / JCM 13418 / NBRC 101707 / SANAE</strain>
    </source>
</reference>
<dbReference type="RefSeq" id="WP_012900351.1">
    <property type="nucleotide sequence ID" value="NC_013665.1"/>
</dbReference>
<evidence type="ECO:0000313" key="2">
    <source>
        <dbReference type="Proteomes" id="UP000001882"/>
    </source>
</evidence>
<dbReference type="AlphaFoldDB" id="D1YZ00"/>
<proteinExistence type="predicted"/>
<reference evidence="1 2" key="2">
    <citation type="journal article" date="2008" name="Int. J. Syst. Evol. Microbiol.">
        <title>Methanocella paludicola gen. nov., sp. nov., a methane-producing archaeon, the first isolate of the lineage 'Rice Cluster I', and proposal of the new archaeal order Methanocellales ord. nov.</title>
        <authorList>
            <person name="Sakai S."/>
            <person name="Imachi H."/>
            <person name="Hanada S."/>
            <person name="Ohashi A."/>
            <person name="Harada H."/>
            <person name="Kamagata Y."/>
        </authorList>
    </citation>
    <scope>NUCLEOTIDE SEQUENCE [LARGE SCALE GENOMIC DNA]</scope>
    <source>
        <strain evidence="2">DSM 17711 / JCM 13418 / NBRC 101707 / SANAE</strain>
    </source>
</reference>
<dbReference type="KEGG" id="mpd:MCP_1600"/>
<evidence type="ECO:0000313" key="1">
    <source>
        <dbReference type="EMBL" id="BAI61672.1"/>
    </source>
</evidence>
<protein>
    <submittedName>
        <fullName evidence="1">Uncharacterized protein</fullName>
    </submittedName>
</protein>
<dbReference type="GeneID" id="8681521"/>
<name>D1YZ00_METPS</name>
<sequence length="340" mass="39472">MVILNINYPLLDQKPEKRLLFLNTIIDVIRSDHPIVLNKILTESDMNTFLKIINSAYKDVFIIDNYSLSKKGILDGEIVLGLDILFKDIQDKKLNPFNQIPSMENKDDSILLKRVDLTLNTLKNYILNPGFFNLWLFKYFDNMFIPYNNTGYTIYKAYFDEMKIDEVKTYFRSELIASEIRRLQKRESNNQISHTDCVHVIEFVNEFMETLDIRTKEYQADNIKKLISELTDGRYDSEEDTNNLTKDKILLLVDDQVKKGRVISHYKNAQVLFIDSNVITRSLGPRYLVVSQMLKKFDSANLIIVEPLKIVGIQEAKQLLEEGIDAGPSVDAVNEYLSKC</sequence>
<dbReference type="InParanoid" id="D1YZ00"/>
<organism evidence="1 2">
    <name type="scientific">Methanocella paludicola (strain DSM 17711 / JCM 13418 / NBRC 101707 / SANAE)</name>
    <dbReference type="NCBI Taxonomy" id="304371"/>
    <lineage>
        <taxon>Archaea</taxon>
        <taxon>Methanobacteriati</taxon>
        <taxon>Methanobacteriota</taxon>
        <taxon>Stenosarchaea group</taxon>
        <taxon>Methanomicrobia</taxon>
        <taxon>Methanocellales</taxon>
        <taxon>Methanocellaceae</taxon>
        <taxon>Methanocella</taxon>
    </lineage>
</organism>
<reference evidence="2" key="3">
    <citation type="journal article" date="2011" name="PLoS ONE">
        <title>Genome sequence of a mesophilic hydrogenotrophic methanogen Methanocella paludicola, the first cultivated representative of the order Methanocellales.</title>
        <authorList>
            <person name="Sakai S."/>
            <person name="Takaki Y."/>
            <person name="Shimamura S."/>
            <person name="Sekine M."/>
            <person name="Tajima T."/>
            <person name="Kosugi H."/>
            <person name="Ichikawa N."/>
            <person name="Tasumi E."/>
            <person name="Hiraki A.T."/>
            <person name="Shimizu A."/>
            <person name="Kato Y."/>
            <person name="Nishiko R."/>
            <person name="Mori K."/>
            <person name="Fujita N."/>
            <person name="Imachi H."/>
            <person name="Takai K."/>
        </authorList>
    </citation>
    <scope>NUCLEOTIDE SEQUENCE [LARGE SCALE GENOMIC DNA]</scope>
    <source>
        <strain evidence="2">DSM 17711 / JCM 13418 / NBRC 101707 / SANAE</strain>
    </source>
</reference>
<keyword evidence="2" id="KW-1185">Reference proteome</keyword>
<dbReference type="STRING" id="304371.MCP_1600"/>
<dbReference type="Proteomes" id="UP000001882">
    <property type="component" value="Chromosome"/>
</dbReference>
<accession>D1YZ00</accession>
<gene>
    <name evidence="1" type="ordered locus">MCP_1600</name>
</gene>
<dbReference type="EMBL" id="AP011532">
    <property type="protein sequence ID" value="BAI61672.1"/>
    <property type="molecule type" value="Genomic_DNA"/>
</dbReference>